<evidence type="ECO:0000313" key="1">
    <source>
        <dbReference type="EnsemblMetazoa" id="Aqu2.1.06345_001"/>
    </source>
</evidence>
<accession>A0A1X7SW89</accession>
<sequence length="57" mass="6062">MPCISISPTASLVTHPDSPCICHDIKGLGMGTTVTACSWWSCQILGSELNSRLIITD</sequence>
<protein>
    <submittedName>
        <fullName evidence="1">Uncharacterized protein</fullName>
    </submittedName>
</protein>
<reference evidence="1" key="1">
    <citation type="submission" date="2017-05" db="UniProtKB">
        <authorList>
            <consortium name="EnsemblMetazoa"/>
        </authorList>
    </citation>
    <scope>IDENTIFICATION</scope>
</reference>
<organism evidence="1">
    <name type="scientific">Amphimedon queenslandica</name>
    <name type="common">Sponge</name>
    <dbReference type="NCBI Taxonomy" id="400682"/>
    <lineage>
        <taxon>Eukaryota</taxon>
        <taxon>Metazoa</taxon>
        <taxon>Porifera</taxon>
        <taxon>Demospongiae</taxon>
        <taxon>Heteroscleromorpha</taxon>
        <taxon>Haplosclerida</taxon>
        <taxon>Niphatidae</taxon>
        <taxon>Amphimedon</taxon>
    </lineage>
</organism>
<name>A0A1X7SW89_AMPQE</name>
<dbReference type="InParanoid" id="A0A1X7SW89"/>
<dbReference type="AlphaFoldDB" id="A0A1X7SW89"/>
<dbReference type="EnsemblMetazoa" id="Aqu2.1.06345_001">
    <property type="protein sequence ID" value="Aqu2.1.06345_001"/>
    <property type="gene ID" value="Aqu2.1.06345"/>
</dbReference>
<proteinExistence type="predicted"/>